<dbReference type="RefSeq" id="WP_086533706.1">
    <property type="nucleotide sequence ID" value="NZ_NGFO01000002.1"/>
</dbReference>
<sequence>MNMESILAEREITRQVVRFARAMDDRDWDALRSIMVSDVTAELGTGTLHGPDAVVDLIRSFLDHCGATQHLLGNVLVDVDLEAGTATSAAYVSDLHLGTGSLEGQPFSTLGDYHDRWTLTDRGWRMSHRTKMMSGFQGNIEVLKPPSARGRSLTAEQESAATAEIHLLKAKYFRFMDTKDWTALAELFTEGVVVDMTQAGGEVTTSKGAYVELLRSTLDGVATVHHGHTPEVVVESESSASGVWAMEDMLWWPEGSAMKSLHGFGHYHDEYRKVHGAWRVDAMRLTRIRQEAR</sequence>
<comment type="caution">
    <text evidence="2">The sequence shown here is derived from an EMBL/GenBank/DDBJ whole genome shotgun (WGS) entry which is preliminary data.</text>
</comment>
<dbReference type="Proteomes" id="UP000194632">
    <property type="component" value="Unassembled WGS sequence"/>
</dbReference>
<accession>A0A243QFN0</accession>
<dbReference type="SUPFAM" id="SSF54427">
    <property type="entry name" value="NTF2-like"/>
    <property type="match status" value="2"/>
</dbReference>
<dbReference type="OrthoDB" id="4555743at2"/>
<dbReference type="STRING" id="417102.CA982_02160"/>
<keyword evidence="3" id="KW-1185">Reference proteome</keyword>
<protein>
    <submittedName>
        <fullName evidence="2">Bile-acid 7-alpha dehydratase</fullName>
    </submittedName>
</protein>
<evidence type="ECO:0000313" key="2">
    <source>
        <dbReference type="EMBL" id="OUC80560.1"/>
    </source>
</evidence>
<name>A0A243QFN0_9ACTN</name>
<dbReference type="AlphaFoldDB" id="A0A243QFN0"/>
<dbReference type="Pfam" id="PF13577">
    <property type="entry name" value="SnoaL_4"/>
    <property type="match status" value="2"/>
</dbReference>
<dbReference type="InterPro" id="IPR037401">
    <property type="entry name" value="SnoaL-like"/>
</dbReference>
<reference evidence="2 3" key="1">
    <citation type="submission" date="2017-05" db="EMBL/GenBank/DDBJ databases">
        <title>Biotechnological potential of actinobacteria isolated from South African environments.</title>
        <authorList>
            <person name="Le Roes-Hill M."/>
            <person name="Prins A."/>
            <person name="Durrell K.A."/>
        </authorList>
    </citation>
    <scope>NUCLEOTIDE SEQUENCE [LARGE SCALE GENOMIC DNA]</scope>
    <source>
        <strain evidence="2">BS2</strain>
    </source>
</reference>
<organism evidence="2 3">
    <name type="scientific">Gordonia lacunae</name>
    <dbReference type="NCBI Taxonomy" id="417102"/>
    <lineage>
        <taxon>Bacteria</taxon>
        <taxon>Bacillati</taxon>
        <taxon>Actinomycetota</taxon>
        <taxon>Actinomycetes</taxon>
        <taxon>Mycobacteriales</taxon>
        <taxon>Gordoniaceae</taxon>
        <taxon>Gordonia</taxon>
    </lineage>
</organism>
<proteinExistence type="predicted"/>
<dbReference type="EMBL" id="NGFO01000002">
    <property type="protein sequence ID" value="OUC80560.1"/>
    <property type="molecule type" value="Genomic_DNA"/>
</dbReference>
<evidence type="ECO:0000259" key="1">
    <source>
        <dbReference type="Pfam" id="PF13577"/>
    </source>
</evidence>
<dbReference type="InterPro" id="IPR032710">
    <property type="entry name" value="NTF2-like_dom_sf"/>
</dbReference>
<dbReference type="Gene3D" id="3.10.450.50">
    <property type="match status" value="2"/>
</dbReference>
<evidence type="ECO:0000313" key="3">
    <source>
        <dbReference type="Proteomes" id="UP000194632"/>
    </source>
</evidence>
<feature type="domain" description="SnoaL-like" evidence="1">
    <location>
        <begin position="158"/>
        <end position="284"/>
    </location>
</feature>
<dbReference type="CDD" id="cd00531">
    <property type="entry name" value="NTF2_like"/>
    <property type="match status" value="1"/>
</dbReference>
<gene>
    <name evidence="2" type="ORF">CA982_02160</name>
</gene>
<feature type="domain" description="SnoaL-like" evidence="1">
    <location>
        <begin position="5"/>
        <end position="130"/>
    </location>
</feature>